<dbReference type="EMBL" id="BSXS01009410">
    <property type="protein sequence ID" value="GME95473.1"/>
    <property type="molecule type" value="Genomic_DNA"/>
</dbReference>
<protein>
    <submittedName>
        <fullName evidence="1">Unnamed protein product</fullName>
    </submittedName>
</protein>
<comment type="caution">
    <text evidence="1">The sequence shown here is derived from an EMBL/GenBank/DDBJ whole genome shotgun (WGS) entry which is preliminary data.</text>
</comment>
<name>A0ACB5TWV1_AMBMO</name>
<sequence>MATDRNKPNPSDTSGNPPSNTIGGGGGELTQHHISINSTSLPASPTTKHHNNPNKTLLPSALTKTIGDSTFERSSAFQTSPSKPSNPTTLGTFDTIDFTDSDENFSSSKPATKPLS</sequence>
<reference evidence="1" key="1">
    <citation type="submission" date="2023-04" db="EMBL/GenBank/DDBJ databases">
        <title>Ambrosiozyma monospora NBRC 10751.</title>
        <authorList>
            <person name="Ichikawa N."/>
            <person name="Sato H."/>
            <person name="Tonouchi N."/>
        </authorList>
    </citation>
    <scope>NUCLEOTIDE SEQUENCE</scope>
    <source>
        <strain evidence="1">NBRC 10751</strain>
    </source>
</reference>
<accession>A0ACB5TWV1</accession>
<evidence type="ECO:0000313" key="1">
    <source>
        <dbReference type="EMBL" id="GME95473.1"/>
    </source>
</evidence>
<proteinExistence type="predicted"/>
<dbReference type="Proteomes" id="UP001165064">
    <property type="component" value="Unassembled WGS sequence"/>
</dbReference>
<organism evidence="1 2">
    <name type="scientific">Ambrosiozyma monospora</name>
    <name type="common">Yeast</name>
    <name type="synonym">Endomycopsis monosporus</name>
    <dbReference type="NCBI Taxonomy" id="43982"/>
    <lineage>
        <taxon>Eukaryota</taxon>
        <taxon>Fungi</taxon>
        <taxon>Dikarya</taxon>
        <taxon>Ascomycota</taxon>
        <taxon>Saccharomycotina</taxon>
        <taxon>Pichiomycetes</taxon>
        <taxon>Pichiales</taxon>
        <taxon>Pichiaceae</taxon>
        <taxon>Ambrosiozyma</taxon>
    </lineage>
</organism>
<gene>
    <name evidence="1" type="ORF">Amon02_000978200</name>
</gene>
<keyword evidence="2" id="KW-1185">Reference proteome</keyword>
<evidence type="ECO:0000313" key="2">
    <source>
        <dbReference type="Proteomes" id="UP001165064"/>
    </source>
</evidence>